<dbReference type="InterPro" id="IPR003740">
    <property type="entry name" value="YitT"/>
</dbReference>
<proteinExistence type="predicted"/>
<comment type="subcellular location">
    <subcellularLocation>
        <location evidence="1">Cell membrane</location>
        <topology evidence="1">Multi-pass membrane protein</topology>
    </subcellularLocation>
</comment>
<feature type="transmembrane region" description="Helical" evidence="6">
    <location>
        <begin position="188"/>
        <end position="214"/>
    </location>
</feature>
<dbReference type="PATRIC" id="fig|1347342.6.peg.635"/>
<evidence type="ECO:0000256" key="4">
    <source>
        <dbReference type="ARBA" id="ARBA00022989"/>
    </source>
</evidence>
<evidence type="ECO:0000256" key="3">
    <source>
        <dbReference type="ARBA" id="ARBA00022692"/>
    </source>
</evidence>
<protein>
    <submittedName>
        <fullName evidence="8">Conserved hypothetical membrane protein (DUF2179, DUF161)</fullName>
    </submittedName>
</protein>
<evidence type="ECO:0000256" key="2">
    <source>
        <dbReference type="ARBA" id="ARBA00022475"/>
    </source>
</evidence>
<feature type="transmembrane region" description="Helical" evidence="6">
    <location>
        <begin position="87"/>
        <end position="108"/>
    </location>
</feature>
<dbReference type="Pfam" id="PF02588">
    <property type="entry name" value="YitT_membrane"/>
    <property type="match status" value="1"/>
</dbReference>
<keyword evidence="4 6" id="KW-1133">Transmembrane helix</keyword>
<evidence type="ECO:0000256" key="6">
    <source>
        <dbReference type="SAM" id="Phobius"/>
    </source>
</evidence>
<dbReference type="InterPro" id="IPR019264">
    <property type="entry name" value="DUF2179"/>
</dbReference>
<dbReference type="CDD" id="cd16380">
    <property type="entry name" value="YitT_C"/>
    <property type="match status" value="1"/>
</dbReference>
<dbReference type="InterPro" id="IPR051461">
    <property type="entry name" value="UPF0750_membrane"/>
</dbReference>
<dbReference type="GO" id="GO:0005886">
    <property type="term" value="C:plasma membrane"/>
    <property type="evidence" value="ECO:0007669"/>
    <property type="project" value="UniProtKB-SubCell"/>
</dbReference>
<evidence type="ECO:0000313" key="8">
    <source>
        <dbReference type="EMBL" id="CDF78343.1"/>
    </source>
</evidence>
<sequence length="323" mass="35312">MNSIVSRLLVYIARKKLGTNETVTPTSLKKVVPIVRTLQVELRHAIKEYIFIAIGVVSAGFGLKGFLLPNRFIDGGATGISLLLEHLTGLSLGVLLLLVNLPFIILGAKTFNLKFALKSIVAITFLAFVVHNVDYPTITDDKLLISVFGGFFLGFGIGMSMRGGAVIDGTEVLALFVGRKFSMTVGDVLLLINIVIFSFGAYILSIETALYAILTYMSAAKTVDFVVDGVEEYVGVTIISEKHEAIRIMVTEELRRACTIYIGKGGYHLEGGAQEKEIIYTIVTRLELAKMETEIDKIDKNAFIIMGVVKDIKGGMIKKKPLK</sequence>
<feature type="transmembrane region" description="Helical" evidence="6">
    <location>
        <begin position="49"/>
        <end position="67"/>
    </location>
</feature>
<dbReference type="EMBL" id="HG315671">
    <property type="protein sequence ID" value="CDF78343.1"/>
    <property type="molecule type" value="Genomic_DNA"/>
</dbReference>
<reference evidence="8 9" key="1">
    <citation type="journal article" date="2013" name="Appl. Environ. Microbiol.">
        <title>The genome of the alga-associated marine flavobacterium Formosa agariphila KMM 3901T reveals a broad potential for degradation of algal polysaccharides.</title>
        <authorList>
            <person name="Mann A.J."/>
            <person name="Hahnke R.L."/>
            <person name="Huang S."/>
            <person name="Werner J."/>
            <person name="Xing P."/>
            <person name="Barbeyron T."/>
            <person name="Huettel B."/>
            <person name="Stueber K."/>
            <person name="Reinhardt R."/>
            <person name="Harder J."/>
            <person name="Gloeckner F.O."/>
            <person name="Amann R.I."/>
            <person name="Teeling H."/>
        </authorList>
    </citation>
    <scope>NUCLEOTIDE SEQUENCE [LARGE SCALE GENOMIC DNA]</scope>
    <source>
        <strain evidence="9">DSM 15362 / KCTC 12365 / LMG 23005 / KMM 3901</strain>
    </source>
</reference>
<evidence type="ECO:0000259" key="7">
    <source>
        <dbReference type="Pfam" id="PF10035"/>
    </source>
</evidence>
<dbReference type="PANTHER" id="PTHR33545">
    <property type="entry name" value="UPF0750 MEMBRANE PROTEIN YITT-RELATED"/>
    <property type="match status" value="1"/>
</dbReference>
<keyword evidence="5 6" id="KW-0472">Membrane</keyword>
<accession>T2KIT8</accession>
<dbReference type="HOGENOM" id="CLU_063199_1_0_10"/>
<dbReference type="Pfam" id="PF10035">
    <property type="entry name" value="DUF2179"/>
    <property type="match status" value="1"/>
</dbReference>
<evidence type="ECO:0000256" key="5">
    <source>
        <dbReference type="ARBA" id="ARBA00023136"/>
    </source>
</evidence>
<keyword evidence="9" id="KW-1185">Reference proteome</keyword>
<dbReference type="eggNOG" id="COG1284">
    <property type="taxonomic scope" value="Bacteria"/>
</dbReference>
<dbReference type="InterPro" id="IPR015867">
    <property type="entry name" value="N-reg_PII/ATP_PRibTrfase_C"/>
</dbReference>
<feature type="transmembrane region" description="Helical" evidence="6">
    <location>
        <begin position="143"/>
        <end position="167"/>
    </location>
</feature>
<feature type="transmembrane region" description="Helical" evidence="6">
    <location>
        <begin position="115"/>
        <end position="131"/>
    </location>
</feature>
<keyword evidence="2" id="KW-1003">Cell membrane</keyword>
<dbReference type="Gene3D" id="3.30.70.120">
    <property type="match status" value="1"/>
</dbReference>
<feature type="domain" description="DUF2179" evidence="7">
    <location>
        <begin position="256"/>
        <end position="314"/>
    </location>
</feature>
<dbReference type="PIRSF" id="PIRSF006483">
    <property type="entry name" value="Membrane_protein_YitT"/>
    <property type="match status" value="1"/>
</dbReference>
<dbReference type="Proteomes" id="UP000016160">
    <property type="component" value="Chromosome"/>
</dbReference>
<gene>
    <name evidence="8" type="ORF">BN863_6310</name>
</gene>
<dbReference type="RefSeq" id="WP_038527470.1">
    <property type="nucleotide sequence ID" value="NZ_HG315671.1"/>
</dbReference>
<evidence type="ECO:0000256" key="1">
    <source>
        <dbReference type="ARBA" id="ARBA00004651"/>
    </source>
</evidence>
<name>T2KIT8_FORAG</name>
<evidence type="ECO:0000313" key="9">
    <source>
        <dbReference type="Proteomes" id="UP000016160"/>
    </source>
</evidence>
<keyword evidence="3 6" id="KW-0812">Transmembrane</keyword>
<dbReference type="STRING" id="1347342.BN863_6310"/>
<dbReference type="AlphaFoldDB" id="T2KIT8"/>
<dbReference type="OrthoDB" id="265478at2"/>
<organism evidence="8 9">
    <name type="scientific">Formosa agariphila (strain DSM 15362 / KCTC 12365 / LMG 23005 / KMM 3901 / M-2Alg 35-1)</name>
    <dbReference type="NCBI Taxonomy" id="1347342"/>
    <lineage>
        <taxon>Bacteria</taxon>
        <taxon>Pseudomonadati</taxon>
        <taxon>Bacteroidota</taxon>
        <taxon>Flavobacteriia</taxon>
        <taxon>Flavobacteriales</taxon>
        <taxon>Flavobacteriaceae</taxon>
        <taxon>Formosa</taxon>
    </lineage>
</organism>
<dbReference type="PANTHER" id="PTHR33545:SF3">
    <property type="entry name" value="UPF0750 MEMBRANE PROTEIN YQFU"/>
    <property type="match status" value="1"/>
</dbReference>